<sequence length="101" mass="11666">MFLTRPQQQQQHQNCLHDLHQDDEPAPKLKFWLHVADELFISTNGDSFATVRSVVNVCQHHFVAMLFPIIIIIIIIHIIIIVIIGFSRVRSQKGNVQQSIE</sequence>
<dbReference type="Proteomes" id="UP000075882">
    <property type="component" value="Unassembled WGS sequence"/>
</dbReference>
<organism evidence="2">
    <name type="scientific">Anopheles coluzzii</name>
    <name type="common">African malaria mosquito</name>
    <dbReference type="NCBI Taxonomy" id="1518534"/>
    <lineage>
        <taxon>Eukaryota</taxon>
        <taxon>Metazoa</taxon>
        <taxon>Ecdysozoa</taxon>
        <taxon>Arthropoda</taxon>
        <taxon>Hexapoda</taxon>
        <taxon>Insecta</taxon>
        <taxon>Pterygota</taxon>
        <taxon>Neoptera</taxon>
        <taxon>Endopterygota</taxon>
        <taxon>Diptera</taxon>
        <taxon>Nematocera</taxon>
        <taxon>Culicoidea</taxon>
        <taxon>Culicidae</taxon>
        <taxon>Anophelinae</taxon>
        <taxon>Anopheles</taxon>
    </lineage>
</organism>
<proteinExistence type="predicted"/>
<evidence type="ECO:0000256" key="1">
    <source>
        <dbReference type="SAM" id="Phobius"/>
    </source>
</evidence>
<reference evidence="2" key="1">
    <citation type="submission" date="2022-08" db="UniProtKB">
        <authorList>
            <consortium name="EnsemblMetazoa"/>
        </authorList>
    </citation>
    <scope>IDENTIFICATION</scope>
</reference>
<keyword evidence="1" id="KW-1133">Transmembrane helix</keyword>
<keyword evidence="1" id="KW-0472">Membrane</keyword>
<feature type="transmembrane region" description="Helical" evidence="1">
    <location>
        <begin position="62"/>
        <end position="86"/>
    </location>
</feature>
<dbReference type="AlphaFoldDB" id="A0A8W7PRW7"/>
<evidence type="ECO:0000313" key="2">
    <source>
        <dbReference type="EnsemblMetazoa" id="ACOM036597-PA.1"/>
    </source>
</evidence>
<protein>
    <submittedName>
        <fullName evidence="2">Uncharacterized protein</fullName>
    </submittedName>
</protein>
<keyword evidence="1" id="KW-0812">Transmembrane</keyword>
<dbReference type="EnsemblMetazoa" id="ACOM036597-RA">
    <property type="protein sequence ID" value="ACOM036597-PA.1"/>
    <property type="gene ID" value="ACOM036597"/>
</dbReference>
<accession>A0A8W7PRW7</accession>
<name>A0A8W7PRW7_ANOCL</name>